<dbReference type="EMBL" id="JACJJC010000009">
    <property type="protein sequence ID" value="MBM6704204.1"/>
    <property type="molecule type" value="Genomic_DNA"/>
</dbReference>
<proteinExistence type="predicted"/>
<sequence>MHDVVGDLLKAGANPFVTTSVFEGDEPSCSAYDDAEEAASASWSNYEYGRAAGFKAVRHMFEKVRTGGNFRAVEPLRSLIGKRMDSVFPVGHSAIRYDGEKADMYLRASVVPGSAASVVVACEDSAICIDEVGYYYCDRDALALKPAERPRVLPASSVIRKIENFKIHCENGFVLEVDKETVACDAQTRRVKLHFSQPLMPKNADSV</sequence>
<comment type="caution">
    <text evidence="1">The sequence shown here is derived from an EMBL/GenBank/DDBJ whole genome shotgun (WGS) entry which is preliminary data.</text>
</comment>
<dbReference type="Proteomes" id="UP000715095">
    <property type="component" value="Unassembled WGS sequence"/>
</dbReference>
<accession>A0ABS2DS81</accession>
<reference evidence="1 2" key="1">
    <citation type="journal article" date="2021" name="Sci. Rep.">
        <title>The distribution of antibiotic resistance genes in chicken gut microbiota commensals.</title>
        <authorList>
            <person name="Juricova H."/>
            <person name="Matiasovicova J."/>
            <person name="Kubasova T."/>
            <person name="Cejkova D."/>
            <person name="Rychlik I."/>
        </authorList>
    </citation>
    <scope>NUCLEOTIDE SEQUENCE [LARGE SCALE GENOMIC DNA]</scope>
    <source>
        <strain evidence="1 2">An829</strain>
    </source>
</reference>
<evidence type="ECO:0000313" key="2">
    <source>
        <dbReference type="Proteomes" id="UP000715095"/>
    </source>
</evidence>
<gene>
    <name evidence="1" type="ORF">H6A60_06870</name>
</gene>
<keyword evidence="2" id="KW-1185">Reference proteome</keyword>
<name>A0ABS2DS81_9BURK</name>
<organism evidence="1 2">
    <name type="scientific">Sutterella massiliensis</name>
    <dbReference type="NCBI Taxonomy" id="1816689"/>
    <lineage>
        <taxon>Bacteria</taxon>
        <taxon>Pseudomonadati</taxon>
        <taxon>Pseudomonadota</taxon>
        <taxon>Betaproteobacteria</taxon>
        <taxon>Burkholderiales</taxon>
        <taxon>Sutterellaceae</taxon>
        <taxon>Sutterella</taxon>
    </lineage>
</organism>
<evidence type="ECO:0000313" key="1">
    <source>
        <dbReference type="EMBL" id="MBM6704204.1"/>
    </source>
</evidence>
<protein>
    <submittedName>
        <fullName evidence="1">Uncharacterized protein</fullName>
    </submittedName>
</protein>
<dbReference type="RefSeq" id="WP_205102677.1">
    <property type="nucleotide sequence ID" value="NZ_JACJJC010000009.1"/>
</dbReference>